<dbReference type="EMBL" id="LATX01001413">
    <property type="protein sequence ID" value="KTB41920.1"/>
    <property type="molecule type" value="Genomic_DNA"/>
</dbReference>
<organism evidence="1 2">
    <name type="scientific">Moniliophthora roreri</name>
    <name type="common">Frosty pod rot fungus</name>
    <name type="synonym">Monilia roreri</name>
    <dbReference type="NCBI Taxonomy" id="221103"/>
    <lineage>
        <taxon>Eukaryota</taxon>
        <taxon>Fungi</taxon>
        <taxon>Dikarya</taxon>
        <taxon>Basidiomycota</taxon>
        <taxon>Agaricomycotina</taxon>
        <taxon>Agaricomycetes</taxon>
        <taxon>Agaricomycetidae</taxon>
        <taxon>Agaricales</taxon>
        <taxon>Marasmiineae</taxon>
        <taxon>Marasmiaceae</taxon>
        <taxon>Moniliophthora</taxon>
    </lineage>
</organism>
<dbReference type="Proteomes" id="UP000054988">
    <property type="component" value="Unassembled WGS sequence"/>
</dbReference>
<evidence type="ECO:0000313" key="1">
    <source>
        <dbReference type="EMBL" id="KTB41920.1"/>
    </source>
</evidence>
<gene>
    <name evidence="1" type="ORF">WG66_5496</name>
</gene>
<proteinExistence type="predicted"/>
<name>A0A0W0G011_MONRR</name>
<accession>A0A0W0G011</accession>
<protein>
    <submittedName>
        <fullName evidence="1">Uncharacterized protein</fullName>
    </submittedName>
</protein>
<dbReference type="AlphaFoldDB" id="A0A0W0G011"/>
<evidence type="ECO:0000313" key="2">
    <source>
        <dbReference type="Proteomes" id="UP000054988"/>
    </source>
</evidence>
<reference evidence="1 2" key="1">
    <citation type="submission" date="2015-12" db="EMBL/GenBank/DDBJ databases">
        <title>Draft genome sequence of Moniliophthora roreri, the causal agent of frosty pod rot of cacao.</title>
        <authorList>
            <person name="Aime M.C."/>
            <person name="Diaz-Valderrama J.R."/>
            <person name="Kijpornyongpan T."/>
            <person name="Phillips-Mora W."/>
        </authorList>
    </citation>
    <scope>NUCLEOTIDE SEQUENCE [LARGE SCALE GENOMIC DNA]</scope>
    <source>
        <strain evidence="1 2">MCA 2952</strain>
    </source>
</reference>
<sequence>MKVLRELKPKDVRGISEWLLRAEEQQTYYEAQKHAGVSSQEIEVILNGEEGNVPITMDDNILSSKGAVMSWIWLFNGDPRSDGEAKHIEVGLRVEWCKAKAHARRSREELQLVNEEMRRAIAFCDWRTRWWKDQAAARVDVTPALAEGLHAYAREQVDIEREQATAWHITWHPLWQHVQAILDILDNRDCNVNTLLKQLKTLTIELDIEDAVEELEMD</sequence>
<comment type="caution">
    <text evidence="1">The sequence shown here is derived from an EMBL/GenBank/DDBJ whole genome shotgun (WGS) entry which is preliminary data.</text>
</comment>